<dbReference type="AlphaFoldDB" id="A0A858RHV2"/>
<evidence type="ECO:0000313" key="2">
    <source>
        <dbReference type="Proteomes" id="UP000501812"/>
    </source>
</evidence>
<evidence type="ECO:0000313" key="1">
    <source>
        <dbReference type="EMBL" id="QJE95999.1"/>
    </source>
</evidence>
<organism evidence="1 2">
    <name type="scientific">Luteolibacter luteus</name>
    <dbReference type="NCBI Taxonomy" id="2728835"/>
    <lineage>
        <taxon>Bacteria</taxon>
        <taxon>Pseudomonadati</taxon>
        <taxon>Verrucomicrobiota</taxon>
        <taxon>Verrucomicrobiia</taxon>
        <taxon>Verrucomicrobiales</taxon>
        <taxon>Verrucomicrobiaceae</taxon>
        <taxon>Luteolibacter</taxon>
    </lineage>
</organism>
<keyword evidence="2" id="KW-1185">Reference proteome</keyword>
<dbReference type="EMBL" id="CP051774">
    <property type="protein sequence ID" value="QJE95999.1"/>
    <property type="molecule type" value="Genomic_DNA"/>
</dbReference>
<name>A0A858RHV2_9BACT</name>
<dbReference type="Proteomes" id="UP000501812">
    <property type="component" value="Chromosome"/>
</dbReference>
<accession>A0A858RHV2</accession>
<sequence>MLAQTTQIARVEFVGGPEDGRIVNADQFRGWEAMTESVGEPPMPVAIGEGTIPADGEELELLGMYVIGEVEGSTLRYMWKPQE</sequence>
<reference evidence="1 2" key="1">
    <citation type="submission" date="2020-04" db="EMBL/GenBank/DDBJ databases">
        <title>Luteolibacter sp. G-1-1-1 isolated from soil.</title>
        <authorList>
            <person name="Dahal R.H."/>
        </authorList>
    </citation>
    <scope>NUCLEOTIDE SEQUENCE [LARGE SCALE GENOMIC DNA]</scope>
    <source>
        <strain evidence="1 2">G-1-1-1</strain>
    </source>
</reference>
<dbReference type="RefSeq" id="WP_169454312.1">
    <property type="nucleotide sequence ID" value="NZ_CP051774.1"/>
</dbReference>
<dbReference type="KEGG" id="luo:HHL09_09455"/>
<proteinExistence type="predicted"/>
<gene>
    <name evidence="1" type="ORF">HHL09_09455</name>
</gene>
<protein>
    <submittedName>
        <fullName evidence="1">Uncharacterized protein</fullName>
    </submittedName>
</protein>